<evidence type="ECO:0000256" key="2">
    <source>
        <dbReference type="SAM" id="Phobius"/>
    </source>
</evidence>
<feature type="transmembrane region" description="Helical" evidence="2">
    <location>
        <begin position="407"/>
        <end position="426"/>
    </location>
</feature>
<evidence type="ECO:0000256" key="1">
    <source>
        <dbReference type="SAM" id="MobiDB-lite"/>
    </source>
</evidence>
<proteinExistence type="predicted"/>
<feature type="transmembrane region" description="Helical" evidence="2">
    <location>
        <begin position="20"/>
        <end position="40"/>
    </location>
</feature>
<keyword evidence="2" id="KW-0472">Membrane</keyword>
<evidence type="ECO:0000313" key="4">
    <source>
        <dbReference type="Proteomes" id="UP001321749"/>
    </source>
</evidence>
<dbReference type="AlphaFoldDB" id="A0AAV9HF59"/>
<name>A0AAV9HF59_9PEZI</name>
<dbReference type="Proteomes" id="UP001321749">
    <property type="component" value="Unassembled WGS sequence"/>
</dbReference>
<sequence length="555" mass="62030">MPDFPRNLFPFVFKSNLTLFIYIYIFWYILSQFALEIMVVEHGEALDHMSDIDIYRRLPVYLIEWQEQEKEKEYLQRPVVGLRTPQALSSCLQKRKDDKTQRLYIFHGMRPDFLSTLLEIHEIDTDFREACASRKRHPTPLTDLSRSTRGTIWEYPELASGGAPPSTSPKESDLMKKPPAFDLPTPDGKLSITFCRASLWQTANPLEHILFLDKDPTNPTQPSFESLLLLRSKTLTSFPSLFSSLIHNHWLALLDSLPPPAPPTRGKTPPVLLPLYWQILHSLELNPPSSSAWANSLLANVERRISLLSLAVPGAVLSPVIPAALTSPADIISHPTPPPSTKPFETTTLPLIRRRRRRTSPWKPTKDENQRSLDRISYLGGILLPIPIVSGILSMGDEFGPTGSKFWLFWAVAIPLSLLGILIIYADTVRKMEVWVEVKADEVLGVGSGLPSRDVSLAVVPHARVGIAADEEHGEAVMDEKPGGAQSAAGGGGRRIGLAVDEEKMMRLEEGDVVIERLPEGDRAWRMEELGWLGALKGVVWRRGKREAGPVGIII</sequence>
<feature type="region of interest" description="Disordered" evidence="1">
    <location>
        <begin position="156"/>
        <end position="176"/>
    </location>
</feature>
<accession>A0AAV9HF59</accession>
<comment type="caution">
    <text evidence="3">The sequence shown here is derived from an EMBL/GenBank/DDBJ whole genome shotgun (WGS) entry which is preliminary data.</text>
</comment>
<keyword evidence="4" id="KW-1185">Reference proteome</keyword>
<reference evidence="3" key="2">
    <citation type="submission" date="2023-06" db="EMBL/GenBank/DDBJ databases">
        <authorList>
            <consortium name="Lawrence Berkeley National Laboratory"/>
            <person name="Mondo S.J."/>
            <person name="Hensen N."/>
            <person name="Bonometti L."/>
            <person name="Westerberg I."/>
            <person name="Brannstrom I.O."/>
            <person name="Guillou S."/>
            <person name="Cros-Aarteil S."/>
            <person name="Calhoun S."/>
            <person name="Haridas S."/>
            <person name="Kuo A."/>
            <person name="Pangilinan J."/>
            <person name="Riley R."/>
            <person name="Labutti K."/>
            <person name="Andreopoulos B."/>
            <person name="Lipzen A."/>
            <person name="Chen C."/>
            <person name="Yanf M."/>
            <person name="Daum C."/>
            <person name="Ng V."/>
            <person name="Clum A."/>
            <person name="Steindorff A."/>
            <person name="Ohm R."/>
            <person name="Martin F."/>
            <person name="Silar P."/>
            <person name="Natvig D."/>
            <person name="Lalanne C."/>
            <person name="Gautier V."/>
            <person name="Ament-Velasquez S.L."/>
            <person name="Kruys A."/>
            <person name="Hutchinson M.I."/>
            <person name="Powell A.J."/>
            <person name="Barry K."/>
            <person name="Miller A.N."/>
            <person name="Grigoriev I.V."/>
            <person name="Debuchy R."/>
            <person name="Gladieux P."/>
            <person name="Thoren M.H."/>
            <person name="Johannesson H."/>
        </authorList>
    </citation>
    <scope>NUCLEOTIDE SEQUENCE</scope>
    <source>
        <strain evidence="3">PSN324</strain>
    </source>
</reference>
<keyword evidence="2" id="KW-1133">Transmembrane helix</keyword>
<dbReference type="EMBL" id="MU865055">
    <property type="protein sequence ID" value="KAK4458819.1"/>
    <property type="molecule type" value="Genomic_DNA"/>
</dbReference>
<gene>
    <name evidence="3" type="ORF">QBC42DRAFT_275863</name>
</gene>
<reference evidence="3" key="1">
    <citation type="journal article" date="2023" name="Mol. Phylogenet. Evol.">
        <title>Genome-scale phylogeny and comparative genomics of the fungal order Sordariales.</title>
        <authorList>
            <person name="Hensen N."/>
            <person name="Bonometti L."/>
            <person name="Westerberg I."/>
            <person name="Brannstrom I.O."/>
            <person name="Guillou S."/>
            <person name="Cros-Aarteil S."/>
            <person name="Calhoun S."/>
            <person name="Haridas S."/>
            <person name="Kuo A."/>
            <person name="Mondo S."/>
            <person name="Pangilinan J."/>
            <person name="Riley R."/>
            <person name="LaButti K."/>
            <person name="Andreopoulos B."/>
            <person name="Lipzen A."/>
            <person name="Chen C."/>
            <person name="Yan M."/>
            <person name="Daum C."/>
            <person name="Ng V."/>
            <person name="Clum A."/>
            <person name="Steindorff A."/>
            <person name="Ohm R.A."/>
            <person name="Martin F."/>
            <person name="Silar P."/>
            <person name="Natvig D.O."/>
            <person name="Lalanne C."/>
            <person name="Gautier V."/>
            <person name="Ament-Velasquez S.L."/>
            <person name="Kruys A."/>
            <person name="Hutchinson M.I."/>
            <person name="Powell A.J."/>
            <person name="Barry K."/>
            <person name="Miller A.N."/>
            <person name="Grigoriev I.V."/>
            <person name="Debuchy R."/>
            <person name="Gladieux P."/>
            <person name="Hiltunen Thoren M."/>
            <person name="Johannesson H."/>
        </authorList>
    </citation>
    <scope>NUCLEOTIDE SEQUENCE</scope>
    <source>
        <strain evidence="3">PSN324</strain>
    </source>
</reference>
<protein>
    <submittedName>
        <fullName evidence="3">Uncharacterized protein</fullName>
    </submittedName>
</protein>
<organism evidence="3 4">
    <name type="scientific">Cladorrhinum samala</name>
    <dbReference type="NCBI Taxonomy" id="585594"/>
    <lineage>
        <taxon>Eukaryota</taxon>
        <taxon>Fungi</taxon>
        <taxon>Dikarya</taxon>
        <taxon>Ascomycota</taxon>
        <taxon>Pezizomycotina</taxon>
        <taxon>Sordariomycetes</taxon>
        <taxon>Sordariomycetidae</taxon>
        <taxon>Sordariales</taxon>
        <taxon>Podosporaceae</taxon>
        <taxon>Cladorrhinum</taxon>
    </lineage>
</organism>
<feature type="transmembrane region" description="Helical" evidence="2">
    <location>
        <begin position="376"/>
        <end position="395"/>
    </location>
</feature>
<evidence type="ECO:0000313" key="3">
    <source>
        <dbReference type="EMBL" id="KAK4458819.1"/>
    </source>
</evidence>
<keyword evidence="2" id="KW-0812">Transmembrane</keyword>